<feature type="compositionally biased region" description="Polar residues" evidence="1">
    <location>
        <begin position="205"/>
        <end position="222"/>
    </location>
</feature>
<dbReference type="InterPro" id="IPR015915">
    <property type="entry name" value="Kelch-typ_b-propeller"/>
</dbReference>
<dbReference type="InterPro" id="IPR036872">
    <property type="entry name" value="CH_dom_sf"/>
</dbReference>
<feature type="region of interest" description="Disordered" evidence="1">
    <location>
        <begin position="356"/>
        <end position="386"/>
    </location>
</feature>
<evidence type="ECO:0000313" key="2">
    <source>
        <dbReference type="EMBL" id="TKA77535.1"/>
    </source>
</evidence>
<dbReference type="EMBL" id="NAJQ01000135">
    <property type="protein sequence ID" value="TKA77535.1"/>
    <property type="molecule type" value="Genomic_DNA"/>
</dbReference>
<dbReference type="SUPFAM" id="SSF47576">
    <property type="entry name" value="Calponin-homology domain, CH-domain"/>
    <property type="match status" value="1"/>
</dbReference>
<feature type="compositionally biased region" description="Low complexity" evidence="1">
    <location>
        <begin position="447"/>
        <end position="456"/>
    </location>
</feature>
<accession>A0A4U0XRG3</accession>
<protein>
    <recommendedName>
        <fullName evidence="4">Galactose oxidase</fullName>
    </recommendedName>
</protein>
<dbReference type="SUPFAM" id="SSF117281">
    <property type="entry name" value="Kelch motif"/>
    <property type="match status" value="1"/>
</dbReference>
<gene>
    <name evidence="2" type="ORF">B0A55_02265</name>
</gene>
<feature type="region of interest" description="Disordered" evidence="1">
    <location>
        <begin position="434"/>
        <end position="468"/>
    </location>
</feature>
<dbReference type="PANTHER" id="PTHR38702">
    <property type="entry name" value="CALPONIN-HOMOLOGY (CH) DOMAIN-CONTAINING PROTEIN"/>
    <property type="match status" value="1"/>
</dbReference>
<evidence type="ECO:0008006" key="4">
    <source>
        <dbReference type="Google" id="ProtNLM"/>
    </source>
</evidence>
<feature type="compositionally biased region" description="Low complexity" evidence="1">
    <location>
        <begin position="356"/>
        <end position="370"/>
    </location>
</feature>
<feature type="region of interest" description="Disordered" evidence="1">
    <location>
        <begin position="24"/>
        <end position="60"/>
    </location>
</feature>
<name>A0A4U0XRG3_9PEZI</name>
<reference evidence="2 3" key="1">
    <citation type="submission" date="2017-03" db="EMBL/GenBank/DDBJ databases">
        <title>Genomes of endolithic fungi from Antarctica.</title>
        <authorList>
            <person name="Coleine C."/>
            <person name="Masonjones S."/>
            <person name="Stajich J.E."/>
        </authorList>
    </citation>
    <scope>NUCLEOTIDE SEQUENCE [LARGE SCALE GENOMIC DNA]</scope>
    <source>
        <strain evidence="2 3">CCFEE 5184</strain>
    </source>
</reference>
<organism evidence="2 3">
    <name type="scientific">Friedmanniomyces simplex</name>
    <dbReference type="NCBI Taxonomy" id="329884"/>
    <lineage>
        <taxon>Eukaryota</taxon>
        <taxon>Fungi</taxon>
        <taxon>Dikarya</taxon>
        <taxon>Ascomycota</taxon>
        <taxon>Pezizomycotina</taxon>
        <taxon>Dothideomycetes</taxon>
        <taxon>Dothideomycetidae</taxon>
        <taxon>Mycosphaerellales</taxon>
        <taxon>Teratosphaeriaceae</taxon>
        <taxon>Friedmanniomyces</taxon>
    </lineage>
</organism>
<dbReference type="AlphaFoldDB" id="A0A4U0XRG3"/>
<evidence type="ECO:0000256" key="1">
    <source>
        <dbReference type="SAM" id="MobiDB-lite"/>
    </source>
</evidence>
<evidence type="ECO:0000313" key="3">
    <source>
        <dbReference type="Proteomes" id="UP000309340"/>
    </source>
</evidence>
<comment type="caution">
    <text evidence="2">The sequence shown here is derived from an EMBL/GenBank/DDBJ whole genome shotgun (WGS) entry which is preliminary data.</text>
</comment>
<dbReference type="OrthoDB" id="2534759at2759"/>
<feature type="region of interest" description="Disordered" evidence="1">
    <location>
        <begin position="205"/>
        <end position="230"/>
    </location>
</feature>
<dbReference type="Proteomes" id="UP000309340">
    <property type="component" value="Unassembled WGS sequence"/>
</dbReference>
<dbReference type="Gene3D" id="2.120.10.80">
    <property type="entry name" value="Kelch-type beta propeller"/>
    <property type="match status" value="1"/>
</dbReference>
<dbReference type="PANTHER" id="PTHR38702:SF1">
    <property type="entry name" value="CALPONIN-HOMOLOGY (CH) DOMAIN-CONTAINING PROTEIN"/>
    <property type="match status" value="1"/>
</dbReference>
<keyword evidence="3" id="KW-1185">Reference proteome</keyword>
<sequence>MHPPWTTSTSAHLNYYWSERARDGSRRAGVPAASASDCKNTVAMAESQQQSQQQQPRSSIFQEVGLSAPEAAPSLSTSGRDRPQNVRFRSKDEVHVVARWAQQSAIVNGTLYLYGGEATTEPGQTSDTWNNDFLAMDLTKTWPISSPSLTGLPQPSGPPAVSLGYLWNSYDSLFLYGGEYSWKPVVSPDPMAVWEYDIQSQSWIEHSDPTTSSGVNAQSNGDPVQRSAEGAGVSVPSLGRGFYFGGHQDGYTTLGWSQSIARIYLQSLLEFTFPGYANNQVNALGSGKTAGTDGNYRNITSAGLQADAGFTMRADGVLIYVPGFGDQGILLALAGGTNVTYTQMNNIDVYDIASSTCSSNSSASTSTLSTRSRHSRLSDGSGATPVVRRRGYMRPQGTAFADSARNRDSVMSLGSIAHMQYYFARTGLLDGKGAQLAKGRGEKRKSSNGNHNSGNSNDKENVEPTAGGAAAAEAELGVASLSLYDGASSYAVSDSGQDVSVIESPTEMYRGGGAAESWLNTPEPPMLPPTVSTYKQKPSYTEPLPDMPVLRRELKEALQDACKVIEETQKQQESTEGQVGEENNGFYEIQGLHILDILTLAIRAAKNYYTAHAHPAKLYAIKSERHIRAELYQVLDILKRMASRNFRGGMRLPELAGIIVWIESIDKLLKTEEQQEQAESAEREAWSWRDGDWTGREREREWLFLKCFDSDEPPLPPWLDASPERPLPDDFLLALRDGQRLVKLHNTLVERSRRQFDRIKTWHTDVAKPYRMAENLRYWVKAAELRWEIKLVVPVSEIVNNRQDGEAWGEFDEAVFQWARGVRVEMMEEWRLEARGVERKRAPELRVEVPGSEEYVVEIGEMAVG</sequence>
<dbReference type="STRING" id="329884.A0A4U0XRG3"/>
<proteinExistence type="predicted"/>